<keyword evidence="2" id="KW-0723">Serine/threonine-protein kinase</keyword>
<dbReference type="InterPro" id="IPR045874">
    <property type="entry name" value="LRK10/LRL21-25-like"/>
</dbReference>
<dbReference type="SUPFAM" id="SSF56112">
    <property type="entry name" value="Protein kinase-like (PK-like)"/>
    <property type="match status" value="1"/>
</dbReference>
<evidence type="ECO:0000256" key="1">
    <source>
        <dbReference type="ARBA" id="ARBA00004479"/>
    </source>
</evidence>
<accession>J3MWT7</accession>
<dbReference type="AlphaFoldDB" id="J3MWT7"/>
<dbReference type="STRING" id="4533.J3MWT7"/>
<feature type="compositionally biased region" description="Low complexity" evidence="8">
    <location>
        <begin position="128"/>
        <end position="144"/>
    </location>
</feature>
<evidence type="ECO:0000256" key="8">
    <source>
        <dbReference type="SAM" id="MobiDB-lite"/>
    </source>
</evidence>
<reference evidence="10" key="1">
    <citation type="journal article" date="2013" name="Nat. Commun.">
        <title>Whole-genome sequencing of Oryza brachyantha reveals mechanisms underlying Oryza genome evolution.</title>
        <authorList>
            <person name="Chen J."/>
            <person name="Huang Q."/>
            <person name="Gao D."/>
            <person name="Wang J."/>
            <person name="Lang Y."/>
            <person name="Liu T."/>
            <person name="Li B."/>
            <person name="Bai Z."/>
            <person name="Luis Goicoechea J."/>
            <person name="Liang C."/>
            <person name="Chen C."/>
            <person name="Zhang W."/>
            <person name="Sun S."/>
            <person name="Liao Y."/>
            <person name="Zhang X."/>
            <person name="Yang L."/>
            <person name="Song C."/>
            <person name="Wang M."/>
            <person name="Shi J."/>
            <person name="Liu G."/>
            <person name="Liu J."/>
            <person name="Zhou H."/>
            <person name="Zhou W."/>
            <person name="Yu Q."/>
            <person name="An N."/>
            <person name="Chen Y."/>
            <person name="Cai Q."/>
            <person name="Wang B."/>
            <person name="Liu B."/>
            <person name="Min J."/>
            <person name="Huang Y."/>
            <person name="Wu H."/>
            <person name="Li Z."/>
            <person name="Zhang Y."/>
            <person name="Yin Y."/>
            <person name="Song W."/>
            <person name="Jiang J."/>
            <person name="Jackson S.A."/>
            <person name="Wing R.A."/>
            <person name="Wang J."/>
            <person name="Chen M."/>
        </authorList>
    </citation>
    <scope>NUCLEOTIDE SEQUENCE [LARGE SCALE GENOMIC DNA]</scope>
    <source>
        <strain evidence="10">cv. IRGC 101232</strain>
    </source>
</reference>
<dbReference type="InterPro" id="IPR000719">
    <property type="entry name" value="Prot_kinase_dom"/>
</dbReference>
<feature type="region of interest" description="Disordered" evidence="8">
    <location>
        <begin position="32"/>
        <end position="51"/>
    </location>
</feature>
<feature type="region of interest" description="Disordered" evidence="8">
    <location>
        <begin position="115"/>
        <end position="144"/>
    </location>
</feature>
<comment type="subcellular location">
    <subcellularLocation>
        <location evidence="1">Membrane</location>
        <topology evidence="1">Single-pass type I membrane protein</topology>
    </subcellularLocation>
</comment>
<evidence type="ECO:0000256" key="4">
    <source>
        <dbReference type="ARBA" id="ARBA00022729"/>
    </source>
</evidence>
<dbReference type="EnsemblPlants" id="OB09G14660.1">
    <property type="protein sequence ID" value="OB09G14660.1"/>
    <property type="gene ID" value="OB09G14660"/>
</dbReference>
<evidence type="ECO:0000256" key="6">
    <source>
        <dbReference type="ARBA" id="ARBA00023136"/>
    </source>
</evidence>
<dbReference type="Proteomes" id="UP000006038">
    <property type="component" value="Chromosome 9"/>
</dbReference>
<dbReference type="PROSITE" id="PS50011">
    <property type="entry name" value="PROTEIN_KINASE_DOM"/>
    <property type="match status" value="1"/>
</dbReference>
<evidence type="ECO:0000259" key="9">
    <source>
        <dbReference type="PROSITE" id="PS50011"/>
    </source>
</evidence>
<evidence type="ECO:0000256" key="5">
    <source>
        <dbReference type="ARBA" id="ARBA00022989"/>
    </source>
</evidence>
<dbReference type="OMA" id="GRRNANM"/>
<dbReference type="PANTHER" id="PTHR27009">
    <property type="entry name" value="RUST RESISTANCE KINASE LR10-RELATED"/>
    <property type="match status" value="1"/>
</dbReference>
<dbReference type="GO" id="GO:0016020">
    <property type="term" value="C:membrane"/>
    <property type="evidence" value="ECO:0007669"/>
    <property type="project" value="UniProtKB-SubCell"/>
</dbReference>
<keyword evidence="6" id="KW-0472">Membrane</keyword>
<proteinExistence type="predicted"/>
<evidence type="ECO:0000256" key="2">
    <source>
        <dbReference type="ARBA" id="ARBA00022527"/>
    </source>
</evidence>
<sequence>MAPEMLVHELSDKSDVYSYGMTLLELVGGRKNYNPSPADDSSPATPDLSRDFFPNIVREKMERGRVMEAVDAAMAAAREDEKAVEAVVAVALRCIQHRRETRPSMQTVVDMLLAAVPPPPPPPENRRPSSAAAAPLSTSLTHGR</sequence>
<keyword evidence="2" id="KW-0808">Transferase</keyword>
<keyword evidence="11" id="KW-1185">Reference proteome</keyword>
<keyword evidence="7" id="KW-0325">Glycoprotein</keyword>
<evidence type="ECO:0000256" key="3">
    <source>
        <dbReference type="ARBA" id="ARBA00022692"/>
    </source>
</evidence>
<dbReference type="HOGENOM" id="CLU_1799456_0_0_1"/>
<keyword evidence="2" id="KW-0418">Kinase</keyword>
<reference evidence="10" key="2">
    <citation type="submission" date="2013-04" db="UniProtKB">
        <authorList>
            <consortium name="EnsemblPlants"/>
        </authorList>
    </citation>
    <scope>IDENTIFICATION</scope>
</reference>
<keyword evidence="5" id="KW-1133">Transmembrane helix</keyword>
<evidence type="ECO:0000313" key="11">
    <source>
        <dbReference type="Proteomes" id="UP000006038"/>
    </source>
</evidence>
<dbReference type="InterPro" id="IPR001245">
    <property type="entry name" value="Ser-Thr/Tyr_kinase_cat_dom"/>
</dbReference>
<keyword evidence="3" id="KW-0812">Transmembrane</keyword>
<dbReference type="GO" id="GO:0005524">
    <property type="term" value="F:ATP binding"/>
    <property type="evidence" value="ECO:0007669"/>
    <property type="project" value="InterPro"/>
</dbReference>
<dbReference type="GO" id="GO:0004674">
    <property type="term" value="F:protein serine/threonine kinase activity"/>
    <property type="evidence" value="ECO:0007669"/>
    <property type="project" value="UniProtKB-KW"/>
</dbReference>
<evidence type="ECO:0000313" key="10">
    <source>
        <dbReference type="EnsemblPlants" id="OB09G14660.1"/>
    </source>
</evidence>
<evidence type="ECO:0000256" key="7">
    <source>
        <dbReference type="ARBA" id="ARBA00023180"/>
    </source>
</evidence>
<protein>
    <recommendedName>
        <fullName evidence="9">Protein kinase domain-containing protein</fullName>
    </recommendedName>
</protein>
<organism evidence="10">
    <name type="scientific">Oryza brachyantha</name>
    <name type="common">malo sina</name>
    <dbReference type="NCBI Taxonomy" id="4533"/>
    <lineage>
        <taxon>Eukaryota</taxon>
        <taxon>Viridiplantae</taxon>
        <taxon>Streptophyta</taxon>
        <taxon>Embryophyta</taxon>
        <taxon>Tracheophyta</taxon>
        <taxon>Spermatophyta</taxon>
        <taxon>Magnoliopsida</taxon>
        <taxon>Liliopsida</taxon>
        <taxon>Poales</taxon>
        <taxon>Poaceae</taxon>
        <taxon>BOP clade</taxon>
        <taxon>Oryzoideae</taxon>
        <taxon>Oryzeae</taxon>
        <taxon>Oryzinae</taxon>
        <taxon>Oryza</taxon>
    </lineage>
</organism>
<dbReference type="Pfam" id="PF07714">
    <property type="entry name" value="PK_Tyr_Ser-Thr"/>
    <property type="match status" value="1"/>
</dbReference>
<dbReference type="eggNOG" id="KOG1187">
    <property type="taxonomic scope" value="Eukaryota"/>
</dbReference>
<dbReference type="Gene3D" id="1.10.510.10">
    <property type="entry name" value="Transferase(Phosphotransferase) domain 1"/>
    <property type="match status" value="1"/>
</dbReference>
<dbReference type="InterPro" id="IPR011009">
    <property type="entry name" value="Kinase-like_dom_sf"/>
</dbReference>
<name>J3MWT7_ORYBR</name>
<feature type="domain" description="Protein kinase" evidence="9">
    <location>
        <begin position="1"/>
        <end position="113"/>
    </location>
</feature>
<dbReference type="Gramene" id="OB09G14660.1">
    <property type="protein sequence ID" value="OB09G14660.1"/>
    <property type="gene ID" value="OB09G14660"/>
</dbReference>
<keyword evidence="4" id="KW-0732">Signal</keyword>
<feature type="compositionally biased region" description="Low complexity" evidence="8">
    <location>
        <begin position="35"/>
        <end position="47"/>
    </location>
</feature>